<organism evidence="1 2">
    <name type="scientific">Pseudotamlana haliotis</name>
    <dbReference type="NCBI Taxonomy" id="2614804"/>
    <lineage>
        <taxon>Bacteria</taxon>
        <taxon>Pseudomonadati</taxon>
        <taxon>Bacteroidota</taxon>
        <taxon>Flavobacteriia</taxon>
        <taxon>Flavobacteriales</taxon>
        <taxon>Flavobacteriaceae</taxon>
        <taxon>Pseudotamlana</taxon>
    </lineage>
</organism>
<dbReference type="PROSITE" id="PS51257">
    <property type="entry name" value="PROKAR_LIPOPROTEIN"/>
    <property type="match status" value="1"/>
</dbReference>
<evidence type="ECO:0000313" key="1">
    <source>
        <dbReference type="EMBL" id="KAB1069724.1"/>
    </source>
</evidence>
<sequence length="101" mass="11711">MKIFKYQILVILVIILASCQKEDVDLYDYKNSNSSSSKIDANVKNGRFVFSSREDFESTMEQLKQENVEVIGNNLEGYYEKGFRSHKPIVSPKNELLKEQL</sequence>
<name>A0A6N6MJH6_9FLAO</name>
<dbReference type="Proteomes" id="UP000441333">
    <property type="component" value="Unassembled WGS sequence"/>
</dbReference>
<keyword evidence="2" id="KW-1185">Reference proteome</keyword>
<dbReference type="AlphaFoldDB" id="A0A6N6MJH6"/>
<dbReference type="RefSeq" id="WP_150936538.1">
    <property type="nucleotide sequence ID" value="NZ_WAAT01000022.1"/>
</dbReference>
<proteinExistence type="predicted"/>
<dbReference type="EMBL" id="WAAT01000022">
    <property type="protein sequence ID" value="KAB1069724.1"/>
    <property type="molecule type" value="Genomic_DNA"/>
</dbReference>
<evidence type="ECO:0000313" key="2">
    <source>
        <dbReference type="Proteomes" id="UP000441333"/>
    </source>
</evidence>
<accession>A0A6N6MJH6</accession>
<reference evidence="1 2" key="1">
    <citation type="submission" date="2019-09" db="EMBL/GenBank/DDBJ databases">
        <authorList>
            <person name="Cao W.R."/>
        </authorList>
    </citation>
    <scope>NUCLEOTIDE SEQUENCE [LARGE SCALE GENOMIC DNA]</scope>
    <source>
        <strain evidence="1 2">B1N29</strain>
    </source>
</reference>
<gene>
    <name evidence="1" type="ORF">F6U93_02595</name>
</gene>
<protein>
    <submittedName>
        <fullName evidence="1">Uncharacterized protein</fullName>
    </submittedName>
</protein>
<comment type="caution">
    <text evidence="1">The sequence shown here is derived from an EMBL/GenBank/DDBJ whole genome shotgun (WGS) entry which is preliminary data.</text>
</comment>